<evidence type="ECO:0000313" key="2">
    <source>
        <dbReference type="Proteomes" id="UP001163336"/>
    </source>
</evidence>
<gene>
    <name evidence="1" type="ORF">MasN3_29210</name>
</gene>
<organism evidence="1 2">
    <name type="scientific">Massilia varians</name>
    <dbReference type="NCBI Taxonomy" id="457921"/>
    <lineage>
        <taxon>Bacteria</taxon>
        <taxon>Pseudomonadati</taxon>
        <taxon>Pseudomonadota</taxon>
        <taxon>Betaproteobacteria</taxon>
        <taxon>Burkholderiales</taxon>
        <taxon>Oxalobacteraceae</taxon>
        <taxon>Telluria group</taxon>
        <taxon>Massilia</taxon>
    </lineage>
</organism>
<dbReference type="EMBL" id="AP026966">
    <property type="protein sequence ID" value="BDT59427.1"/>
    <property type="molecule type" value="Genomic_DNA"/>
</dbReference>
<name>A0ABM8C861_9BURK</name>
<dbReference type="RefSeq" id="WP_281908119.1">
    <property type="nucleotide sequence ID" value="NZ_AP026966.1"/>
</dbReference>
<evidence type="ECO:0000313" key="1">
    <source>
        <dbReference type="EMBL" id="BDT59427.1"/>
    </source>
</evidence>
<dbReference type="Proteomes" id="UP001163336">
    <property type="component" value="Chromosome"/>
</dbReference>
<sequence length="186" mass="20524">MESVIVYTGKDLRRMREEGGCGHWTASPIRVEAAQYLVCVRNRREQWAAMDHEHGVAFLIAKITGTKPSMHAARITIEFDSYALLAIPDAWQLLAKGQRFPVAYMETADLFTRLTLDPDALAWKPFTTNPGPVQRHLADAPGAYSGAPDAGRSNVESFTNAIADAKRKLADSLGIASEKIEITIRL</sequence>
<proteinExistence type="predicted"/>
<accession>A0ABM8C861</accession>
<reference evidence="1" key="1">
    <citation type="submission" date="2022-11" db="EMBL/GenBank/DDBJ databases">
        <title>Isolation and characterization of PLA-degrading bacterium Massilia sp. from Antarctic soil.</title>
        <authorList>
            <person name="Sato K."/>
            <person name="Gomez-Fuentes C."/>
            <person name="Ahmad S.A."/>
            <person name="Zulkharnain A."/>
        </authorList>
    </citation>
    <scope>NUCLEOTIDE SEQUENCE</scope>
    <source>
        <strain evidence="1">N-3</strain>
    </source>
</reference>
<protein>
    <submittedName>
        <fullName evidence="1">Uncharacterized protein</fullName>
    </submittedName>
</protein>
<keyword evidence="2" id="KW-1185">Reference proteome</keyword>